<feature type="chain" id="PRO_5046636816" evidence="2">
    <location>
        <begin position="27"/>
        <end position="250"/>
    </location>
</feature>
<feature type="compositionally biased region" description="Low complexity" evidence="1">
    <location>
        <begin position="26"/>
        <end position="101"/>
    </location>
</feature>
<keyword evidence="2" id="KW-0732">Signal</keyword>
<proteinExistence type="predicted"/>
<dbReference type="PROSITE" id="PS51257">
    <property type="entry name" value="PROKAR_LIPOPROTEIN"/>
    <property type="match status" value="1"/>
</dbReference>
<name>A0ABW4RTR9_9ACTN</name>
<comment type="caution">
    <text evidence="3">The sequence shown here is derived from an EMBL/GenBank/DDBJ whole genome shotgun (WGS) entry which is preliminary data.</text>
</comment>
<dbReference type="Proteomes" id="UP001597326">
    <property type="component" value="Unassembled WGS sequence"/>
</dbReference>
<evidence type="ECO:0000313" key="4">
    <source>
        <dbReference type="Proteomes" id="UP001597326"/>
    </source>
</evidence>
<feature type="region of interest" description="Disordered" evidence="1">
    <location>
        <begin position="24"/>
        <end position="101"/>
    </location>
</feature>
<keyword evidence="4" id="KW-1185">Reference proteome</keyword>
<dbReference type="RefSeq" id="WP_343872800.1">
    <property type="nucleotide sequence ID" value="NZ_BAAAIX010000010.1"/>
</dbReference>
<organism evidence="3 4">
    <name type="scientific">Luteococcus peritonei</name>
    <dbReference type="NCBI Taxonomy" id="88874"/>
    <lineage>
        <taxon>Bacteria</taxon>
        <taxon>Bacillati</taxon>
        <taxon>Actinomycetota</taxon>
        <taxon>Actinomycetes</taxon>
        <taxon>Propionibacteriales</taxon>
        <taxon>Propionibacteriaceae</taxon>
        <taxon>Luteococcus</taxon>
    </lineage>
</organism>
<accession>A0ABW4RTR9</accession>
<dbReference type="EMBL" id="JBHUFZ010000012">
    <property type="protein sequence ID" value="MFD1889706.1"/>
    <property type="molecule type" value="Genomic_DNA"/>
</dbReference>
<gene>
    <name evidence="3" type="ORF">ACFSCS_05800</name>
</gene>
<evidence type="ECO:0000256" key="2">
    <source>
        <dbReference type="SAM" id="SignalP"/>
    </source>
</evidence>
<reference evidence="4" key="1">
    <citation type="journal article" date="2019" name="Int. J. Syst. Evol. Microbiol.">
        <title>The Global Catalogue of Microorganisms (GCM) 10K type strain sequencing project: providing services to taxonomists for standard genome sequencing and annotation.</title>
        <authorList>
            <consortium name="The Broad Institute Genomics Platform"/>
            <consortium name="The Broad Institute Genome Sequencing Center for Infectious Disease"/>
            <person name="Wu L."/>
            <person name="Ma J."/>
        </authorList>
    </citation>
    <scope>NUCLEOTIDE SEQUENCE [LARGE SCALE GENOMIC DNA]</scope>
    <source>
        <strain evidence="4">CAIM 431</strain>
    </source>
</reference>
<feature type="signal peptide" evidence="2">
    <location>
        <begin position="1"/>
        <end position="26"/>
    </location>
</feature>
<protein>
    <submittedName>
        <fullName evidence="3">Uncharacterized protein</fullName>
    </submittedName>
</protein>
<sequence length="250" mass="25162">MPTLRRSAIALAALSLGLGLTGCGQTGSSTPDASSVAPAATTSSAPMASQTAAGQATASGQPTASGQTSSGAGTATTSDAPGTSSTGPASGSAASGTPASSPSDALTYLNAGPYRIGRTGIQLVNEQLAVPSSSCEKSWDATHKGFQLAFDSSNRLDGVLVTTKGYRTLADVEVGTPFATVAKAYGKGYLERKIHAAEEQEITVGQVTDGRRAIIFGAVDETGEWTDVRPGARVAWMSVQAYGSTMPYGC</sequence>
<evidence type="ECO:0000256" key="1">
    <source>
        <dbReference type="SAM" id="MobiDB-lite"/>
    </source>
</evidence>
<evidence type="ECO:0000313" key="3">
    <source>
        <dbReference type="EMBL" id="MFD1889706.1"/>
    </source>
</evidence>